<evidence type="ECO:0000313" key="2">
    <source>
        <dbReference type="Proteomes" id="UP000642829"/>
    </source>
</evidence>
<reference evidence="1" key="2">
    <citation type="submission" date="2020-09" db="EMBL/GenBank/DDBJ databases">
        <authorList>
            <person name="Sun Q."/>
            <person name="Kim S."/>
        </authorList>
    </citation>
    <scope>NUCLEOTIDE SEQUENCE</scope>
    <source>
        <strain evidence="1">KCTC 12870</strain>
    </source>
</reference>
<evidence type="ECO:0000313" key="1">
    <source>
        <dbReference type="EMBL" id="GHB98192.1"/>
    </source>
</evidence>
<reference evidence="1" key="1">
    <citation type="journal article" date="2014" name="Int. J. Syst. Evol. Microbiol.">
        <title>Complete genome sequence of Corynebacterium casei LMG S-19264T (=DSM 44701T), isolated from a smear-ripened cheese.</title>
        <authorList>
            <consortium name="US DOE Joint Genome Institute (JGI-PGF)"/>
            <person name="Walter F."/>
            <person name="Albersmeier A."/>
            <person name="Kalinowski J."/>
            <person name="Ruckert C."/>
        </authorList>
    </citation>
    <scope>NUCLEOTIDE SEQUENCE</scope>
    <source>
        <strain evidence="1">KCTC 12870</strain>
    </source>
</reference>
<dbReference type="AlphaFoldDB" id="A0A8J3DB81"/>
<protein>
    <submittedName>
        <fullName evidence="1">Uncharacterized protein</fullName>
    </submittedName>
</protein>
<dbReference type="EMBL" id="BMXG01000006">
    <property type="protein sequence ID" value="GHB98192.1"/>
    <property type="molecule type" value="Genomic_DNA"/>
</dbReference>
<proteinExistence type="predicted"/>
<comment type="caution">
    <text evidence="1">The sequence shown here is derived from an EMBL/GenBank/DDBJ whole genome shotgun (WGS) entry which is preliminary data.</text>
</comment>
<name>A0A8J3DB81_9BACT</name>
<sequence>MLLVMPFEIIWEPQGVIQRHWGVLHPQELDEFNSQFYGDSRSDNCKFMLTDFLEVTDHTFDQIDISVAAGYDIGASKSIKNFKIAFVVREPKVREGCELYRKILASCNTTWEVRLFEDMGEARRWCEEPKLALSGCSARA</sequence>
<dbReference type="Proteomes" id="UP000642829">
    <property type="component" value="Unassembled WGS sequence"/>
</dbReference>
<gene>
    <name evidence="1" type="ORF">GCM10007047_12760</name>
</gene>
<organism evidence="1 2">
    <name type="scientific">Cerasicoccus arenae</name>
    <dbReference type="NCBI Taxonomy" id="424488"/>
    <lineage>
        <taxon>Bacteria</taxon>
        <taxon>Pseudomonadati</taxon>
        <taxon>Verrucomicrobiota</taxon>
        <taxon>Opitutia</taxon>
        <taxon>Puniceicoccales</taxon>
        <taxon>Cerasicoccaceae</taxon>
        <taxon>Cerasicoccus</taxon>
    </lineage>
</organism>
<accession>A0A8J3DB81</accession>
<keyword evidence="2" id="KW-1185">Reference proteome</keyword>